<evidence type="ECO:0000256" key="7">
    <source>
        <dbReference type="ARBA" id="ARBA00022958"/>
    </source>
</evidence>
<dbReference type="GO" id="GO:0004747">
    <property type="term" value="F:ribokinase activity"/>
    <property type="evidence" value="ECO:0007669"/>
    <property type="project" value="UniProtKB-UniRule"/>
</dbReference>
<dbReference type="Proteomes" id="UP000321272">
    <property type="component" value="Chromosome"/>
</dbReference>
<feature type="active site" description="Proton acceptor" evidence="9">
    <location>
        <position position="251"/>
    </location>
</feature>
<dbReference type="AlphaFoldDB" id="A0A5B8SYM2"/>
<organism evidence="11 12">
    <name type="scientific">Pistricoccus aurantiacus</name>
    <dbReference type="NCBI Taxonomy" id="1883414"/>
    <lineage>
        <taxon>Bacteria</taxon>
        <taxon>Pseudomonadati</taxon>
        <taxon>Pseudomonadota</taxon>
        <taxon>Gammaproteobacteria</taxon>
        <taxon>Oceanospirillales</taxon>
        <taxon>Halomonadaceae</taxon>
        <taxon>Pistricoccus</taxon>
    </lineage>
</organism>
<dbReference type="GO" id="GO:0005737">
    <property type="term" value="C:cytoplasm"/>
    <property type="evidence" value="ECO:0007669"/>
    <property type="project" value="UniProtKB-SubCell"/>
</dbReference>
<comment type="activity regulation">
    <text evidence="9">Activated by a monovalent cation that binds near, but not in, the active site. The most likely occupant of the site in vivo is potassium. Ion binding induces a conformational change that may alter substrate affinity.</text>
</comment>
<evidence type="ECO:0000259" key="10">
    <source>
        <dbReference type="Pfam" id="PF00294"/>
    </source>
</evidence>
<dbReference type="GO" id="GO:0046872">
    <property type="term" value="F:metal ion binding"/>
    <property type="evidence" value="ECO:0007669"/>
    <property type="project" value="UniProtKB-KW"/>
</dbReference>
<keyword evidence="7 9" id="KW-0630">Potassium</keyword>
<evidence type="ECO:0000256" key="8">
    <source>
        <dbReference type="ARBA" id="ARBA00023277"/>
    </source>
</evidence>
<dbReference type="CDD" id="cd01174">
    <property type="entry name" value="ribokinase"/>
    <property type="match status" value="1"/>
</dbReference>
<feature type="binding site" evidence="9">
    <location>
        <position position="251"/>
    </location>
    <ligand>
        <name>substrate</name>
    </ligand>
</feature>
<feature type="binding site" evidence="9">
    <location>
        <position position="286"/>
    </location>
    <ligand>
        <name>K(+)</name>
        <dbReference type="ChEBI" id="CHEBI:29103"/>
    </ligand>
</feature>
<feature type="binding site" evidence="9">
    <location>
        <position position="247"/>
    </location>
    <ligand>
        <name>K(+)</name>
        <dbReference type="ChEBI" id="CHEBI:29103"/>
    </ligand>
</feature>
<keyword evidence="2 9" id="KW-0479">Metal-binding</keyword>
<comment type="cofactor">
    <cofactor evidence="9">
        <name>Mg(2+)</name>
        <dbReference type="ChEBI" id="CHEBI:18420"/>
    </cofactor>
    <text evidence="9">Requires a divalent cation, most likely magnesium in vivo, as an electrophilic catalyst to aid phosphoryl group transfer. It is the chelate of the metal and the nucleotide that is the actual substrate.</text>
</comment>
<dbReference type="EC" id="2.7.1.15" evidence="9"/>
<dbReference type="InterPro" id="IPR029056">
    <property type="entry name" value="Ribokinase-like"/>
</dbReference>
<feature type="binding site" evidence="9">
    <location>
        <position position="290"/>
    </location>
    <ligand>
        <name>K(+)</name>
        <dbReference type="ChEBI" id="CHEBI:29103"/>
    </ligand>
</feature>
<evidence type="ECO:0000256" key="1">
    <source>
        <dbReference type="ARBA" id="ARBA00022679"/>
    </source>
</evidence>
<dbReference type="HAMAP" id="MF_01987">
    <property type="entry name" value="Ribokinase"/>
    <property type="match status" value="1"/>
</dbReference>
<keyword evidence="12" id="KW-1185">Reference proteome</keyword>
<comment type="function">
    <text evidence="9">Catalyzes the phosphorylation of ribose at O-5 in a reaction requiring ATP and magnesium. The resulting D-ribose-5-phosphate can then be used either for sythesis of nucleotides, histidine, and tryptophan, or as a component of the pentose phosphate pathway.</text>
</comment>
<evidence type="ECO:0000256" key="5">
    <source>
        <dbReference type="ARBA" id="ARBA00022840"/>
    </source>
</evidence>
<evidence type="ECO:0000256" key="6">
    <source>
        <dbReference type="ARBA" id="ARBA00022842"/>
    </source>
</evidence>
<dbReference type="PANTHER" id="PTHR10584">
    <property type="entry name" value="SUGAR KINASE"/>
    <property type="match status" value="1"/>
</dbReference>
<evidence type="ECO:0000256" key="9">
    <source>
        <dbReference type="HAMAP-Rule" id="MF_01987"/>
    </source>
</evidence>
<dbReference type="Gene3D" id="3.40.1190.20">
    <property type="match status" value="1"/>
</dbReference>
<keyword evidence="8 9" id="KW-0119">Carbohydrate metabolism</keyword>
<dbReference type="PANTHER" id="PTHR10584:SF166">
    <property type="entry name" value="RIBOKINASE"/>
    <property type="match status" value="1"/>
</dbReference>
<feature type="binding site" evidence="9">
    <location>
        <position position="184"/>
    </location>
    <ligand>
        <name>ATP</name>
        <dbReference type="ChEBI" id="CHEBI:30616"/>
    </ligand>
</feature>
<reference evidence="11 12" key="1">
    <citation type="submission" date="2019-06" db="EMBL/GenBank/DDBJ databases">
        <title>Genome analyses of bacteria isolated from kimchi.</title>
        <authorList>
            <person name="Lee S."/>
            <person name="Ahn S."/>
            <person name="Roh S."/>
        </authorList>
    </citation>
    <scope>NUCLEOTIDE SEQUENCE [LARGE SCALE GENOMIC DNA]</scope>
    <source>
        <strain evidence="11 12">CBA4606</strain>
    </source>
</reference>
<dbReference type="RefSeq" id="WP_147184986.1">
    <property type="nucleotide sequence ID" value="NZ_CP042382.1"/>
</dbReference>
<keyword evidence="1 9" id="KW-0808">Transferase</keyword>
<dbReference type="Pfam" id="PF00294">
    <property type="entry name" value="PfkB"/>
    <property type="match status" value="1"/>
</dbReference>
<keyword evidence="5 9" id="KW-0067">ATP-binding</keyword>
<keyword evidence="6 9" id="KW-0460">Magnesium</keyword>
<dbReference type="GO" id="GO:0005524">
    <property type="term" value="F:ATP binding"/>
    <property type="evidence" value="ECO:0007669"/>
    <property type="project" value="UniProtKB-UniRule"/>
</dbReference>
<feature type="binding site" evidence="9">
    <location>
        <position position="284"/>
    </location>
    <ligand>
        <name>K(+)</name>
        <dbReference type="ChEBI" id="CHEBI:29103"/>
    </ligand>
</feature>
<comment type="caution">
    <text evidence="9">Lacks conserved residue(s) required for the propagation of feature annotation.</text>
</comment>
<evidence type="ECO:0000313" key="11">
    <source>
        <dbReference type="EMBL" id="QEA39938.1"/>
    </source>
</evidence>
<feature type="binding site" evidence="9">
    <location>
        <begin position="43"/>
        <end position="47"/>
    </location>
    <ligand>
        <name>substrate</name>
    </ligand>
</feature>
<feature type="binding site" evidence="9">
    <location>
        <position position="281"/>
    </location>
    <ligand>
        <name>K(+)</name>
        <dbReference type="ChEBI" id="CHEBI:29103"/>
    </ligand>
</feature>
<protein>
    <recommendedName>
        <fullName evidence="9">Ribokinase</fullName>
        <shortName evidence="9">RK</shortName>
        <ecNumber evidence="9">2.7.1.15</ecNumber>
    </recommendedName>
</protein>
<comment type="subcellular location">
    <subcellularLocation>
        <location evidence="9">Cytoplasm</location>
    </subcellularLocation>
</comment>
<evidence type="ECO:0000313" key="12">
    <source>
        <dbReference type="Proteomes" id="UP000321272"/>
    </source>
</evidence>
<proteinExistence type="inferred from homology"/>
<comment type="pathway">
    <text evidence="9">Carbohydrate metabolism; D-ribose degradation; D-ribose 5-phosphate from beta-D-ribopyranose: step 2/2.</text>
</comment>
<dbReference type="InterPro" id="IPR011611">
    <property type="entry name" value="PfkB_dom"/>
</dbReference>
<dbReference type="KEGG" id="paur:FGL86_13225"/>
<evidence type="ECO:0000256" key="3">
    <source>
        <dbReference type="ARBA" id="ARBA00022741"/>
    </source>
</evidence>
<keyword evidence="9" id="KW-0963">Cytoplasm</keyword>
<dbReference type="EMBL" id="CP042382">
    <property type="protein sequence ID" value="QEA39938.1"/>
    <property type="molecule type" value="Genomic_DNA"/>
</dbReference>
<dbReference type="UniPathway" id="UPA00916">
    <property type="reaction ID" value="UER00889"/>
</dbReference>
<feature type="binding site" evidence="9">
    <location>
        <position position="141"/>
    </location>
    <ligand>
        <name>substrate</name>
    </ligand>
</feature>
<feature type="binding site" evidence="9">
    <location>
        <begin position="219"/>
        <end position="224"/>
    </location>
    <ligand>
        <name>ATP</name>
        <dbReference type="ChEBI" id="CHEBI:30616"/>
    </ligand>
</feature>
<feature type="domain" description="Carbohydrate kinase PfkB" evidence="10">
    <location>
        <begin position="11"/>
        <end position="292"/>
    </location>
</feature>
<dbReference type="GO" id="GO:0019303">
    <property type="term" value="P:D-ribose catabolic process"/>
    <property type="evidence" value="ECO:0007669"/>
    <property type="project" value="UniProtKB-UniRule"/>
</dbReference>
<accession>A0A5B8SYM2</accession>
<dbReference type="PRINTS" id="PR00990">
    <property type="entry name" value="RIBOKINASE"/>
</dbReference>
<feature type="binding site" evidence="9">
    <location>
        <begin position="15"/>
        <end position="17"/>
    </location>
    <ligand>
        <name>substrate</name>
    </ligand>
</feature>
<evidence type="ECO:0000256" key="4">
    <source>
        <dbReference type="ARBA" id="ARBA00022777"/>
    </source>
</evidence>
<dbReference type="OrthoDB" id="9775849at2"/>
<keyword evidence="3 9" id="KW-0547">Nucleotide-binding</keyword>
<dbReference type="InterPro" id="IPR002139">
    <property type="entry name" value="Ribo/fructo_kinase"/>
</dbReference>
<keyword evidence="4 9" id="KW-0418">Kinase</keyword>
<name>A0A5B8SYM2_9GAMM</name>
<dbReference type="InterPro" id="IPR011877">
    <property type="entry name" value="Ribokinase"/>
</dbReference>
<comment type="subunit">
    <text evidence="9">Homodimer.</text>
</comment>
<gene>
    <name evidence="9" type="primary">rbsK</name>
    <name evidence="11" type="ORF">FGL86_13225</name>
</gene>
<dbReference type="SUPFAM" id="SSF53613">
    <property type="entry name" value="Ribokinase-like"/>
    <property type="match status" value="1"/>
</dbReference>
<feature type="binding site" evidence="9">
    <location>
        <begin position="250"/>
        <end position="251"/>
    </location>
    <ligand>
        <name>ATP</name>
        <dbReference type="ChEBI" id="CHEBI:30616"/>
    </ligand>
</feature>
<feature type="binding site" evidence="9">
    <location>
        <position position="245"/>
    </location>
    <ligand>
        <name>K(+)</name>
        <dbReference type="ChEBI" id="CHEBI:29103"/>
    </ligand>
</feature>
<comment type="similarity">
    <text evidence="9">Belongs to the carbohydrate kinase PfkB family. Ribokinase subfamily.</text>
</comment>
<evidence type="ECO:0000256" key="2">
    <source>
        <dbReference type="ARBA" id="ARBA00022723"/>
    </source>
</evidence>
<sequence length="312" mass="33378">MRTDKPLLYNLGSINIDHVYRVPHLVRPGETLSSTDFQQVLGGKGANQSLAMARAGGRVQHWGRLGSMDRWALEILVSSGVDTSAVELASEPSGHALIQVDDQGENAIILFPGANHGFNEATLGSLIENAQLGGWLVLQNECNGLDSALRQAAARGLQVAFNPAPMDAKVQDLPLEHCRLLFINRGEAASLTGLPWDSDADALLDRLAKRLPETELVLTLGVDGVCHHYREQRLCLPAHSVQVVDTTAAGDTFIGYFMADRQAGGDIESSLQRASVAAALSVQRTGAAPSIPLATEVDAALAQWPGLFFSRT</sequence>
<comment type="catalytic activity">
    <reaction evidence="9">
        <text>D-ribose + ATP = D-ribose 5-phosphate + ADP + H(+)</text>
        <dbReference type="Rhea" id="RHEA:13697"/>
        <dbReference type="ChEBI" id="CHEBI:15378"/>
        <dbReference type="ChEBI" id="CHEBI:30616"/>
        <dbReference type="ChEBI" id="CHEBI:47013"/>
        <dbReference type="ChEBI" id="CHEBI:78346"/>
        <dbReference type="ChEBI" id="CHEBI:456216"/>
        <dbReference type="EC" id="2.7.1.15"/>
    </reaction>
</comment>